<protein>
    <recommendedName>
        <fullName evidence="5">Mitochondrial cardiolipin hydrolase</fullName>
    </recommendedName>
    <alternativeName>
        <fullName evidence="6">Mitochondrial phospholipase</fullName>
    </alternativeName>
</protein>
<reference evidence="8 9" key="1">
    <citation type="submission" date="2015-09" db="EMBL/GenBank/DDBJ databases">
        <title>Trachymyrmex cornetzi WGS genome.</title>
        <authorList>
            <person name="Nygaard S."/>
            <person name="Hu H."/>
            <person name="Boomsma J."/>
            <person name="Zhang G."/>
        </authorList>
    </citation>
    <scope>NUCLEOTIDE SEQUENCE [LARGE SCALE GENOMIC DNA]</scope>
    <source>
        <strain evidence="8">Tcor2-1</strain>
        <tissue evidence="8">Whole body</tissue>
    </source>
</reference>
<dbReference type="Proteomes" id="UP000078492">
    <property type="component" value="Unassembled WGS sequence"/>
</dbReference>
<dbReference type="STRING" id="471704.A0A195EK09"/>
<dbReference type="InterPro" id="IPR001736">
    <property type="entry name" value="PLipase_D/transphosphatidylase"/>
</dbReference>
<dbReference type="GO" id="GO:0034587">
    <property type="term" value="P:piRNA processing"/>
    <property type="evidence" value="ECO:0007669"/>
    <property type="project" value="TreeGrafter"/>
</dbReference>
<dbReference type="AlphaFoldDB" id="A0A195EK09"/>
<keyword evidence="2" id="KW-0442">Lipid degradation</keyword>
<evidence type="ECO:0000256" key="2">
    <source>
        <dbReference type="ARBA" id="ARBA00022963"/>
    </source>
</evidence>
<evidence type="ECO:0000313" key="8">
    <source>
        <dbReference type="EMBL" id="KYN28252.1"/>
    </source>
</evidence>
<gene>
    <name evidence="8" type="ORF">ALC57_02313</name>
</gene>
<sequence>MFFSKDCSLCRPHLNCMTPCAKLNCPIRHLRKIMYYLDSAIHTLDICLYFFTFSELAEAVIRAKNRNVVVRIILEDSMTHSDRSQLMNFYKEGIKPVFKQLDFLVHHKFVIIDNNILLTGSINWTKSAFFGNFENVLVTNESAIVKPFVHEFERILTMLTAIETNSENLITH</sequence>
<keyword evidence="9" id="KW-1185">Reference proteome</keyword>
<evidence type="ECO:0000256" key="5">
    <source>
        <dbReference type="ARBA" id="ARBA00040549"/>
    </source>
</evidence>
<dbReference type="GO" id="GO:0016042">
    <property type="term" value="P:lipid catabolic process"/>
    <property type="evidence" value="ECO:0007669"/>
    <property type="project" value="UniProtKB-KW"/>
</dbReference>
<evidence type="ECO:0000256" key="1">
    <source>
        <dbReference type="ARBA" id="ARBA00022801"/>
    </source>
</evidence>
<feature type="domain" description="PLD phosphodiesterase" evidence="7">
    <location>
        <begin position="101"/>
        <end position="128"/>
    </location>
</feature>
<evidence type="ECO:0000259" key="7">
    <source>
        <dbReference type="PROSITE" id="PS50035"/>
    </source>
</evidence>
<dbReference type="InterPro" id="IPR051406">
    <property type="entry name" value="PLD_domain"/>
</dbReference>
<dbReference type="EMBL" id="KQ978801">
    <property type="protein sequence ID" value="KYN28252.1"/>
    <property type="molecule type" value="Genomic_DNA"/>
</dbReference>
<dbReference type="Pfam" id="PF13091">
    <property type="entry name" value="PLDc_2"/>
    <property type="match status" value="1"/>
</dbReference>
<dbReference type="Gene3D" id="3.30.870.10">
    <property type="entry name" value="Endonuclease Chain A"/>
    <property type="match status" value="1"/>
</dbReference>
<organism evidence="8 9">
    <name type="scientific">Trachymyrmex cornetzi</name>
    <dbReference type="NCBI Taxonomy" id="471704"/>
    <lineage>
        <taxon>Eukaryota</taxon>
        <taxon>Metazoa</taxon>
        <taxon>Ecdysozoa</taxon>
        <taxon>Arthropoda</taxon>
        <taxon>Hexapoda</taxon>
        <taxon>Insecta</taxon>
        <taxon>Pterygota</taxon>
        <taxon>Neoptera</taxon>
        <taxon>Endopterygota</taxon>
        <taxon>Hymenoptera</taxon>
        <taxon>Apocrita</taxon>
        <taxon>Aculeata</taxon>
        <taxon>Formicoidea</taxon>
        <taxon>Formicidae</taxon>
        <taxon>Myrmicinae</taxon>
        <taxon>Trachymyrmex</taxon>
    </lineage>
</organism>
<dbReference type="GO" id="GO:0005739">
    <property type="term" value="C:mitochondrion"/>
    <property type="evidence" value="ECO:0007669"/>
    <property type="project" value="TreeGrafter"/>
</dbReference>
<dbReference type="SMART" id="SM00155">
    <property type="entry name" value="PLDc"/>
    <property type="match status" value="1"/>
</dbReference>
<dbReference type="PANTHER" id="PTHR43856">
    <property type="entry name" value="CARDIOLIPIN HYDROLASE"/>
    <property type="match status" value="1"/>
</dbReference>
<dbReference type="SUPFAM" id="SSF56024">
    <property type="entry name" value="Phospholipase D/nuclease"/>
    <property type="match status" value="1"/>
</dbReference>
<evidence type="ECO:0000313" key="9">
    <source>
        <dbReference type="Proteomes" id="UP000078492"/>
    </source>
</evidence>
<dbReference type="InterPro" id="IPR025202">
    <property type="entry name" value="PLD-like_dom"/>
</dbReference>
<accession>A0A195EK09</accession>
<keyword evidence="3" id="KW-0443">Lipid metabolism</keyword>
<comment type="similarity">
    <text evidence="4">Belongs to the phospholipase D family. MitoPLD/Zucchini subfamily.</text>
</comment>
<name>A0A195EK09_9HYME</name>
<proteinExistence type="inferred from homology"/>
<evidence type="ECO:0000256" key="3">
    <source>
        <dbReference type="ARBA" id="ARBA00023098"/>
    </source>
</evidence>
<dbReference type="PROSITE" id="PS50035">
    <property type="entry name" value="PLD"/>
    <property type="match status" value="1"/>
</dbReference>
<keyword evidence="1" id="KW-0378">Hydrolase</keyword>
<evidence type="ECO:0000256" key="4">
    <source>
        <dbReference type="ARBA" id="ARBA00038012"/>
    </source>
</evidence>
<evidence type="ECO:0000256" key="6">
    <source>
        <dbReference type="ARBA" id="ARBA00043167"/>
    </source>
</evidence>
<dbReference type="GO" id="GO:0016891">
    <property type="term" value="F:RNA endonuclease activity producing 5'-phosphomonoesters, hydrolytic mechanism"/>
    <property type="evidence" value="ECO:0007669"/>
    <property type="project" value="TreeGrafter"/>
</dbReference>
<dbReference type="PANTHER" id="PTHR43856:SF1">
    <property type="entry name" value="MITOCHONDRIAL CARDIOLIPIN HYDROLASE"/>
    <property type="match status" value="1"/>
</dbReference>